<dbReference type="EMBL" id="JAVRBK010000228">
    <property type="protein sequence ID" value="KAK5637728.1"/>
    <property type="molecule type" value="Genomic_DNA"/>
</dbReference>
<feature type="compositionally biased region" description="Polar residues" evidence="1">
    <location>
        <begin position="28"/>
        <end position="46"/>
    </location>
</feature>
<evidence type="ECO:0000313" key="2">
    <source>
        <dbReference type="EMBL" id="KAK5637728.1"/>
    </source>
</evidence>
<proteinExistence type="predicted"/>
<organism evidence="2 3">
    <name type="scientific">Pyrocoelia pectoralis</name>
    <dbReference type="NCBI Taxonomy" id="417401"/>
    <lineage>
        <taxon>Eukaryota</taxon>
        <taxon>Metazoa</taxon>
        <taxon>Ecdysozoa</taxon>
        <taxon>Arthropoda</taxon>
        <taxon>Hexapoda</taxon>
        <taxon>Insecta</taxon>
        <taxon>Pterygota</taxon>
        <taxon>Neoptera</taxon>
        <taxon>Endopterygota</taxon>
        <taxon>Coleoptera</taxon>
        <taxon>Polyphaga</taxon>
        <taxon>Elateriformia</taxon>
        <taxon>Elateroidea</taxon>
        <taxon>Lampyridae</taxon>
        <taxon>Lampyrinae</taxon>
        <taxon>Pyrocoelia</taxon>
    </lineage>
</organism>
<evidence type="ECO:0000313" key="3">
    <source>
        <dbReference type="Proteomes" id="UP001329430"/>
    </source>
</evidence>
<accession>A0AAN7V0T6</accession>
<dbReference type="Proteomes" id="UP001329430">
    <property type="component" value="Unassembled WGS sequence"/>
</dbReference>
<feature type="region of interest" description="Disordered" evidence="1">
    <location>
        <begin position="1"/>
        <end position="46"/>
    </location>
</feature>
<protein>
    <submittedName>
        <fullName evidence="2">Uncharacterized protein</fullName>
    </submittedName>
</protein>
<keyword evidence="3" id="KW-1185">Reference proteome</keyword>
<gene>
    <name evidence="2" type="ORF">RI129_000092</name>
</gene>
<name>A0AAN7V0T6_9COLE</name>
<dbReference type="AlphaFoldDB" id="A0AAN7V0T6"/>
<sequence>MKREAVQNERITSSSSSSSTAVARELARNSTSSSAPPHTQLPLQPSSQIVTSGRILFIALLIPLTSYSDIDRRLFDSQFALVLGCHSIPWNAYDCHC</sequence>
<evidence type="ECO:0000256" key="1">
    <source>
        <dbReference type="SAM" id="MobiDB-lite"/>
    </source>
</evidence>
<comment type="caution">
    <text evidence="2">The sequence shown here is derived from an EMBL/GenBank/DDBJ whole genome shotgun (WGS) entry which is preliminary data.</text>
</comment>
<reference evidence="2 3" key="1">
    <citation type="journal article" date="2024" name="Insects">
        <title>An Improved Chromosome-Level Genome Assembly of the Firefly Pyrocoelia pectoralis.</title>
        <authorList>
            <person name="Fu X."/>
            <person name="Meyer-Rochow V.B."/>
            <person name="Ballantyne L."/>
            <person name="Zhu X."/>
        </authorList>
    </citation>
    <scope>NUCLEOTIDE SEQUENCE [LARGE SCALE GENOMIC DNA]</scope>
    <source>
        <strain evidence="2">XCY_ONT2</strain>
    </source>
</reference>